<dbReference type="PROSITE" id="PS51078">
    <property type="entry name" value="ICLR_ED"/>
    <property type="match status" value="1"/>
</dbReference>
<organism evidence="6 7">
    <name type="scientific">Micromonospora carbonacea</name>
    <dbReference type="NCBI Taxonomy" id="47853"/>
    <lineage>
        <taxon>Bacteria</taxon>
        <taxon>Bacillati</taxon>
        <taxon>Actinomycetota</taxon>
        <taxon>Actinomycetes</taxon>
        <taxon>Micromonosporales</taxon>
        <taxon>Micromonosporaceae</taxon>
        <taxon>Micromonospora</taxon>
    </lineage>
</organism>
<dbReference type="GO" id="GO:0003677">
    <property type="term" value="F:DNA binding"/>
    <property type="evidence" value="ECO:0007669"/>
    <property type="project" value="UniProtKB-KW"/>
</dbReference>
<evidence type="ECO:0000256" key="3">
    <source>
        <dbReference type="ARBA" id="ARBA00023163"/>
    </source>
</evidence>
<dbReference type="InterPro" id="IPR036390">
    <property type="entry name" value="WH_DNA-bd_sf"/>
</dbReference>
<dbReference type="PANTHER" id="PTHR30136:SF24">
    <property type="entry name" value="HTH-TYPE TRANSCRIPTIONAL REPRESSOR ALLR"/>
    <property type="match status" value="1"/>
</dbReference>
<dbReference type="PROSITE" id="PS51077">
    <property type="entry name" value="HTH_ICLR"/>
    <property type="match status" value="1"/>
</dbReference>
<keyword evidence="7" id="KW-1185">Reference proteome</keyword>
<dbReference type="GO" id="GO:0003700">
    <property type="term" value="F:DNA-binding transcription factor activity"/>
    <property type="evidence" value="ECO:0007669"/>
    <property type="project" value="TreeGrafter"/>
</dbReference>
<dbReference type="InterPro" id="IPR036388">
    <property type="entry name" value="WH-like_DNA-bd_sf"/>
</dbReference>
<accession>A0A1C4V8Z9</accession>
<dbReference type="Gene3D" id="3.30.450.40">
    <property type="match status" value="1"/>
</dbReference>
<dbReference type="PANTHER" id="PTHR30136">
    <property type="entry name" value="HELIX-TURN-HELIX TRANSCRIPTIONAL REGULATOR, ICLR FAMILY"/>
    <property type="match status" value="1"/>
</dbReference>
<evidence type="ECO:0000259" key="5">
    <source>
        <dbReference type="PROSITE" id="PS51078"/>
    </source>
</evidence>
<dbReference type="InterPro" id="IPR029016">
    <property type="entry name" value="GAF-like_dom_sf"/>
</dbReference>
<evidence type="ECO:0000256" key="1">
    <source>
        <dbReference type="ARBA" id="ARBA00023015"/>
    </source>
</evidence>
<dbReference type="InterPro" id="IPR005471">
    <property type="entry name" value="Tscrpt_reg_IclR_N"/>
</dbReference>
<dbReference type="InterPro" id="IPR050707">
    <property type="entry name" value="HTH_MetabolicPath_Reg"/>
</dbReference>
<dbReference type="RefSeq" id="WP_256095319.1">
    <property type="nucleotide sequence ID" value="NZ_FMCT01000002.1"/>
</dbReference>
<evidence type="ECO:0000313" key="6">
    <source>
        <dbReference type="EMBL" id="SCE80392.1"/>
    </source>
</evidence>
<dbReference type="SMART" id="SM00346">
    <property type="entry name" value="HTH_ICLR"/>
    <property type="match status" value="1"/>
</dbReference>
<dbReference type="SUPFAM" id="SSF55781">
    <property type="entry name" value="GAF domain-like"/>
    <property type="match status" value="1"/>
</dbReference>
<dbReference type="Pfam" id="PF01614">
    <property type="entry name" value="IclR_C"/>
    <property type="match status" value="1"/>
</dbReference>
<evidence type="ECO:0000313" key="7">
    <source>
        <dbReference type="Proteomes" id="UP000183585"/>
    </source>
</evidence>
<evidence type="ECO:0000259" key="4">
    <source>
        <dbReference type="PROSITE" id="PS51077"/>
    </source>
</evidence>
<dbReference type="EMBL" id="FMCT01000002">
    <property type="protein sequence ID" value="SCE80392.1"/>
    <property type="molecule type" value="Genomic_DNA"/>
</dbReference>
<name>A0A1C4V8Z9_9ACTN</name>
<reference evidence="7" key="1">
    <citation type="submission" date="2016-06" db="EMBL/GenBank/DDBJ databases">
        <authorList>
            <person name="Varghese N."/>
            <person name="Submissions Spin"/>
        </authorList>
    </citation>
    <scope>NUCLEOTIDE SEQUENCE [LARGE SCALE GENOMIC DNA]</scope>
    <source>
        <strain evidence="7">DSM 43168</strain>
    </source>
</reference>
<keyword evidence="3" id="KW-0804">Transcription</keyword>
<dbReference type="Gene3D" id="1.10.10.10">
    <property type="entry name" value="Winged helix-like DNA-binding domain superfamily/Winged helix DNA-binding domain"/>
    <property type="match status" value="1"/>
</dbReference>
<feature type="domain" description="IclR-ED" evidence="5">
    <location>
        <begin position="97"/>
        <end position="279"/>
    </location>
</feature>
<feature type="domain" description="HTH iclR-type" evidence="4">
    <location>
        <begin position="33"/>
        <end position="96"/>
    </location>
</feature>
<protein>
    <submittedName>
        <fullName evidence="6">Transcriptional regulator, IclR family</fullName>
    </submittedName>
</protein>
<proteinExistence type="predicted"/>
<dbReference type="Pfam" id="PF09339">
    <property type="entry name" value="HTH_IclR"/>
    <property type="match status" value="1"/>
</dbReference>
<dbReference type="GO" id="GO:0045892">
    <property type="term" value="P:negative regulation of DNA-templated transcription"/>
    <property type="evidence" value="ECO:0007669"/>
    <property type="project" value="TreeGrafter"/>
</dbReference>
<sequence length="283" mass="30665">MSAQKPVAQLLRTRSGSVEQMSAARGTGQSQSIATVERALDVLLLIGHSAQPDHGVTEIAGELGLSKAAVHRILTSLRSRGLITLDENTRRYSLGAAALGLGRAYLERQDIRTIAAPELAWLSRESQETATLSIRAGDTRSYIDQVVPEQEIKMEVTLGDRYPLHAGSSSKAFLAFLSEEEIDSYCQRNSLPVFTEQTITDPRRLRDDLASARERGYTSSLGERQASAASVAAPVLNDAGRPVAVVSVCGPLERFKPKAARCAELLLQATARLSERMGHSVRL</sequence>
<dbReference type="AlphaFoldDB" id="A0A1C4V8Z9"/>
<dbReference type="Proteomes" id="UP000183585">
    <property type="component" value="Unassembled WGS sequence"/>
</dbReference>
<evidence type="ECO:0000256" key="2">
    <source>
        <dbReference type="ARBA" id="ARBA00023125"/>
    </source>
</evidence>
<dbReference type="SUPFAM" id="SSF46785">
    <property type="entry name" value="Winged helix' DNA-binding domain"/>
    <property type="match status" value="1"/>
</dbReference>
<keyword evidence="1" id="KW-0805">Transcription regulation</keyword>
<dbReference type="InterPro" id="IPR014757">
    <property type="entry name" value="Tscrpt_reg_IclR_C"/>
</dbReference>
<gene>
    <name evidence="6" type="ORF">GA0070563_102118</name>
</gene>
<keyword evidence="2" id="KW-0238">DNA-binding</keyword>